<dbReference type="KEGG" id="msar:MSAR_05990"/>
<dbReference type="EMBL" id="AP022595">
    <property type="protein sequence ID" value="BBY57463.1"/>
    <property type="molecule type" value="Genomic_DNA"/>
</dbReference>
<evidence type="ECO:0008006" key="3">
    <source>
        <dbReference type="Google" id="ProtNLM"/>
    </source>
</evidence>
<sequence>MLTHAAGVPLSVAALEGDRAQTATMLPVITAFTAAHQLTDVTVVADAGMICEANRVAVQAAGSSYVLDAGIPFLARCRPRVA</sequence>
<evidence type="ECO:0000313" key="2">
    <source>
        <dbReference type="Proteomes" id="UP000466445"/>
    </source>
</evidence>
<keyword evidence="2" id="KW-1185">Reference proteome</keyword>
<protein>
    <recommendedName>
        <fullName evidence="3">Transposase</fullName>
    </recommendedName>
</protein>
<organism evidence="1 2">
    <name type="scientific">Mycolicibacterium sarraceniae</name>
    <dbReference type="NCBI Taxonomy" id="1534348"/>
    <lineage>
        <taxon>Bacteria</taxon>
        <taxon>Bacillati</taxon>
        <taxon>Actinomycetota</taxon>
        <taxon>Actinomycetes</taxon>
        <taxon>Mycobacteriales</taxon>
        <taxon>Mycobacteriaceae</taxon>
        <taxon>Mycolicibacterium</taxon>
    </lineage>
</organism>
<gene>
    <name evidence="1" type="ORF">MSAR_05990</name>
</gene>
<proteinExistence type="predicted"/>
<reference evidence="1 2" key="1">
    <citation type="journal article" date="2019" name="Emerg. Microbes Infect.">
        <title>Comprehensive subspecies identification of 175 nontuberculous mycobacteria species based on 7547 genomic profiles.</title>
        <authorList>
            <person name="Matsumoto Y."/>
            <person name="Kinjo T."/>
            <person name="Motooka D."/>
            <person name="Nabeya D."/>
            <person name="Jung N."/>
            <person name="Uechi K."/>
            <person name="Horii T."/>
            <person name="Iida T."/>
            <person name="Fujita J."/>
            <person name="Nakamura S."/>
        </authorList>
    </citation>
    <scope>NUCLEOTIDE SEQUENCE [LARGE SCALE GENOMIC DNA]</scope>
    <source>
        <strain evidence="1 2">JCM 30395</strain>
    </source>
</reference>
<evidence type="ECO:0000313" key="1">
    <source>
        <dbReference type="EMBL" id="BBY57463.1"/>
    </source>
</evidence>
<dbReference type="AlphaFoldDB" id="A0A7I7SL54"/>
<accession>A0A7I7SL54</accession>
<name>A0A7I7SL54_9MYCO</name>
<dbReference type="Proteomes" id="UP000466445">
    <property type="component" value="Chromosome"/>
</dbReference>